<keyword evidence="6" id="KW-0963">Cytoplasm</keyword>
<evidence type="ECO:0000256" key="6">
    <source>
        <dbReference type="ARBA" id="ARBA00022490"/>
    </source>
</evidence>
<comment type="similarity">
    <text evidence="3">Belongs to the WD repeat L(2)GL family.</text>
</comment>
<dbReference type="Gene3D" id="2.130.10.10">
    <property type="entry name" value="YVTN repeat-like/Quinoprotein amine dehydrogenase"/>
    <property type="match status" value="2"/>
</dbReference>
<dbReference type="PROSITE" id="PS50892">
    <property type="entry name" value="V_SNARE"/>
    <property type="match status" value="1"/>
</dbReference>
<dbReference type="GO" id="GO:0031201">
    <property type="term" value="C:SNARE complex"/>
    <property type="evidence" value="ECO:0007669"/>
    <property type="project" value="TreeGrafter"/>
</dbReference>
<dbReference type="Gene3D" id="1.20.5.110">
    <property type="match status" value="1"/>
</dbReference>
<dbReference type="Pfam" id="PF08366">
    <property type="entry name" value="LLGL"/>
    <property type="match status" value="1"/>
</dbReference>
<dbReference type="Pfam" id="PF08596">
    <property type="entry name" value="Lgl_C"/>
    <property type="match status" value="1"/>
</dbReference>
<dbReference type="InterPro" id="IPR000664">
    <property type="entry name" value="Lethal2_giant"/>
</dbReference>
<organism evidence="14 15">
    <name type="scientific">Stylophora pistillata</name>
    <name type="common">Smooth cauliflower coral</name>
    <dbReference type="NCBI Taxonomy" id="50429"/>
    <lineage>
        <taxon>Eukaryota</taxon>
        <taxon>Metazoa</taxon>
        <taxon>Cnidaria</taxon>
        <taxon>Anthozoa</taxon>
        <taxon>Hexacorallia</taxon>
        <taxon>Scleractinia</taxon>
        <taxon>Astrocoeniina</taxon>
        <taxon>Pocilloporidae</taxon>
        <taxon>Stylophora</taxon>
    </lineage>
</organism>
<dbReference type="PANTHER" id="PTHR10241">
    <property type="entry name" value="LETHAL 2 GIANT LARVAE PROTEIN"/>
    <property type="match status" value="1"/>
</dbReference>
<evidence type="ECO:0000256" key="5">
    <source>
        <dbReference type="ARBA" id="ARBA00022483"/>
    </source>
</evidence>
<keyword evidence="9" id="KW-0677">Repeat</keyword>
<evidence type="ECO:0000256" key="4">
    <source>
        <dbReference type="ARBA" id="ARBA00022475"/>
    </source>
</evidence>
<keyword evidence="7" id="KW-0597">Phosphoprotein</keyword>
<dbReference type="InterPro" id="IPR015943">
    <property type="entry name" value="WD40/YVTN_repeat-like_dom_sf"/>
</dbReference>
<protein>
    <submittedName>
        <fullName evidence="14">Syntaxin-binding protein 5</fullName>
    </submittedName>
</protein>
<evidence type="ECO:0000256" key="2">
    <source>
        <dbReference type="ARBA" id="ARBA00004496"/>
    </source>
</evidence>
<comment type="caution">
    <text evidence="14">The sequence shown here is derived from an EMBL/GenBank/DDBJ whole genome shotgun (WGS) entry which is preliminary data.</text>
</comment>
<evidence type="ECO:0000256" key="8">
    <source>
        <dbReference type="ARBA" id="ARBA00022574"/>
    </source>
</evidence>
<evidence type="ECO:0000313" key="15">
    <source>
        <dbReference type="Proteomes" id="UP000225706"/>
    </source>
</evidence>
<feature type="domain" description="V-SNARE coiled-coil homology" evidence="13">
    <location>
        <begin position="1049"/>
        <end position="1109"/>
    </location>
</feature>
<feature type="compositionally biased region" description="Low complexity" evidence="12">
    <location>
        <begin position="499"/>
        <end position="508"/>
    </location>
</feature>
<keyword evidence="10" id="KW-0472">Membrane</keyword>
<dbReference type="PRINTS" id="PR00962">
    <property type="entry name" value="LETHAL2GIANT"/>
</dbReference>
<evidence type="ECO:0000256" key="1">
    <source>
        <dbReference type="ARBA" id="ARBA00004202"/>
    </source>
</evidence>
<proteinExistence type="inferred from homology"/>
<evidence type="ECO:0000256" key="12">
    <source>
        <dbReference type="SAM" id="MobiDB-lite"/>
    </source>
</evidence>
<dbReference type="InterPro" id="IPR013577">
    <property type="entry name" value="LLGL2"/>
</dbReference>
<dbReference type="SUPFAM" id="SSF50978">
    <property type="entry name" value="WD40 repeat-like"/>
    <property type="match status" value="2"/>
</dbReference>
<dbReference type="SUPFAM" id="SSF58038">
    <property type="entry name" value="SNARE fusion complex"/>
    <property type="match status" value="1"/>
</dbReference>
<evidence type="ECO:0000313" key="14">
    <source>
        <dbReference type="EMBL" id="PFX19907.1"/>
    </source>
</evidence>
<keyword evidence="4" id="KW-1003">Cell membrane</keyword>
<dbReference type="GO" id="GO:0045159">
    <property type="term" value="F:myosin II binding"/>
    <property type="evidence" value="ECO:0007669"/>
    <property type="project" value="TreeGrafter"/>
</dbReference>
<reference evidence="15" key="1">
    <citation type="journal article" date="2017" name="bioRxiv">
        <title>Comparative analysis of the genomes of Stylophora pistillata and Acropora digitifera provides evidence for extensive differences between species of corals.</title>
        <authorList>
            <person name="Voolstra C.R."/>
            <person name="Li Y."/>
            <person name="Liew Y.J."/>
            <person name="Baumgarten S."/>
            <person name="Zoccola D."/>
            <person name="Flot J.-F."/>
            <person name="Tambutte S."/>
            <person name="Allemand D."/>
            <person name="Aranda M."/>
        </authorList>
    </citation>
    <scope>NUCLEOTIDE SEQUENCE [LARGE SCALE GENOMIC DNA]</scope>
</reference>
<dbReference type="InterPro" id="IPR042855">
    <property type="entry name" value="V_SNARE_CC"/>
</dbReference>
<gene>
    <name evidence="14" type="primary">Stxbp5</name>
    <name evidence="14" type="ORF">AWC38_SpisGene15660</name>
</gene>
<dbReference type="STRING" id="50429.A0A2B4RU79"/>
<keyword evidence="15" id="KW-1185">Reference proteome</keyword>
<dbReference type="GO" id="GO:0005886">
    <property type="term" value="C:plasma membrane"/>
    <property type="evidence" value="ECO:0007669"/>
    <property type="project" value="UniProtKB-SubCell"/>
</dbReference>
<keyword evidence="5" id="KW-0268">Exocytosis</keyword>
<dbReference type="CDD" id="cd15873">
    <property type="entry name" value="R-SNARE_STXBP5_6"/>
    <property type="match status" value="1"/>
</dbReference>
<sequence length="1114" mass="121327">MAEGNRTFMKRLTKVVRSGHGGRMGNIIGKEEPVITDRLKADDFVFTKTSRYGFPYQPTCIAYDPVQSILALGAYDGSLRILGQAGVECHVQHDSSAAVIELIFLINEGALISLCEDDYIHLWNLRQAQPALVQSLRFNREKLTCMHLPFSSKWLYVGTEKGNVHVVNIESFELSGYTINWNKVIEIKCKSHPGPVVHISGNPVDPNKLLLGFESGTVVVWSLRGKAVEHRCVCAQPVISAYWLNDGKQFICSHSNGTLSVWNLKNSDKPVETLTPHGKSDKGRPCQPIFKVQWLAVSSGDPLMIFSGGTCGSKKKALTLMQGSRSIKVLCTDTVVDFVCINSTPWGEDAQDPKAVVVLTPVKLLVFDLLSASAKSTAMEVPYTFNIHESPVTCTQFYSECPRDFMMALGSTASSRTRKRQLQRGESTQAWPIAGGILGEALENSTTELIITGHSDGSVKFWEASSAVLKCLYKLSTSKVFEKSSSQAESSDANDHSESSSSSDHSPPSMVDIDCYAVNMIKLCVRSRTLLVAGTSHVIVYQFSLVEETLELVQLDVNLLFDAGVDGLPDSNLSSPTEDRGEGLTFSPPSLSMTVNIPTLTCKTGLYKRSPGFQPTLCCMIPSVGSDIVPLSNMALSSEFGVISISNGPSLALVDTIQKKLITLLSAQDMSAVTESPSSSANAVTTPVSTGTPITFTMNTDGSGGEFHIDVSSKSERRKSRPPRPPPPVRRLSKPGSDGQGESDAIDGIRQRTSSSVNMDGGPPDSISCVRFACTFTRKNDNLISPCLWVGTALGNVFVVVLNLPVGDQRESQPVLTITTGTLCQPKAGMILSMDILDGQGHLFPSPFHFWKENDSHHNKRNSLLTREVFDRHFVAICTEREAKVYSLPTSHTNPKSFSEANLVEDLAVLLKAAAVVVQGSSCLLCLNSLGKLLALSLPNLSPLMDVECSFLMKDYRFLRTLVFSEGAQAVILCSPFEIQRLSMFARPGMLTENQGSLFRAMETPEPPSKGFFSSLFSTAVSPLDREQLFGTASGSASRSLTNRFHGPGMEKLQETSSGLAGVLARNKQALTERGEKLSDLDVKTAEMNLRAKAFADAAHQLSLKYKDKKWYQV</sequence>
<keyword evidence="11" id="KW-0175">Coiled coil</keyword>
<dbReference type="EMBL" id="LSMT01000339">
    <property type="protein sequence ID" value="PFX19907.1"/>
    <property type="molecule type" value="Genomic_DNA"/>
</dbReference>
<dbReference type="GO" id="GO:0019905">
    <property type="term" value="F:syntaxin binding"/>
    <property type="evidence" value="ECO:0007669"/>
    <property type="project" value="TreeGrafter"/>
</dbReference>
<evidence type="ECO:0000256" key="7">
    <source>
        <dbReference type="ARBA" id="ARBA00022553"/>
    </source>
</evidence>
<keyword evidence="8" id="KW-0853">WD repeat</keyword>
<dbReference type="Proteomes" id="UP000225706">
    <property type="component" value="Unassembled WGS sequence"/>
</dbReference>
<dbReference type="GO" id="GO:0006887">
    <property type="term" value="P:exocytosis"/>
    <property type="evidence" value="ECO:0007669"/>
    <property type="project" value="UniProtKB-KW"/>
</dbReference>
<name>A0A2B4RU79_STYPI</name>
<dbReference type="InterPro" id="IPR013905">
    <property type="entry name" value="Lgl_C_dom"/>
</dbReference>
<dbReference type="AlphaFoldDB" id="A0A2B4RU79"/>
<comment type="subcellular location">
    <subcellularLocation>
        <location evidence="1">Cell membrane</location>
        <topology evidence="1">Peripheral membrane protein</topology>
    </subcellularLocation>
    <subcellularLocation>
        <location evidence="2">Cytoplasm</location>
    </subcellularLocation>
</comment>
<feature type="region of interest" description="Disordered" evidence="12">
    <location>
        <begin position="674"/>
        <end position="748"/>
    </location>
</feature>
<accession>A0A2B4RU79</accession>
<dbReference type="PANTHER" id="PTHR10241:SF25">
    <property type="entry name" value="TOMOSYN, ISOFORM C"/>
    <property type="match status" value="1"/>
</dbReference>
<feature type="compositionally biased region" description="Polar residues" evidence="12">
    <location>
        <begin position="674"/>
        <end position="701"/>
    </location>
</feature>
<evidence type="ECO:0000256" key="10">
    <source>
        <dbReference type="ARBA" id="ARBA00023136"/>
    </source>
</evidence>
<evidence type="ECO:0000259" key="13">
    <source>
        <dbReference type="PROSITE" id="PS50892"/>
    </source>
</evidence>
<dbReference type="GO" id="GO:0005096">
    <property type="term" value="F:GTPase activator activity"/>
    <property type="evidence" value="ECO:0007669"/>
    <property type="project" value="TreeGrafter"/>
</dbReference>
<dbReference type="InterPro" id="IPR001680">
    <property type="entry name" value="WD40_rpt"/>
</dbReference>
<dbReference type="GO" id="GO:0006893">
    <property type="term" value="P:Golgi to plasma membrane transport"/>
    <property type="evidence" value="ECO:0007669"/>
    <property type="project" value="TreeGrafter"/>
</dbReference>
<dbReference type="SMART" id="SM00320">
    <property type="entry name" value="WD40"/>
    <property type="match status" value="6"/>
</dbReference>
<dbReference type="InterPro" id="IPR036322">
    <property type="entry name" value="WD40_repeat_dom_sf"/>
</dbReference>
<dbReference type="OrthoDB" id="19944at2759"/>
<evidence type="ECO:0000256" key="3">
    <source>
        <dbReference type="ARBA" id="ARBA00008070"/>
    </source>
</evidence>
<dbReference type="FunFam" id="2.130.10.10:FF:000521">
    <property type="entry name" value="syntaxin-binding protein 5-like isoform X1"/>
    <property type="match status" value="1"/>
</dbReference>
<evidence type="ECO:0000256" key="9">
    <source>
        <dbReference type="ARBA" id="ARBA00022737"/>
    </source>
</evidence>
<evidence type="ECO:0000256" key="11">
    <source>
        <dbReference type="PROSITE-ProRule" id="PRU00290"/>
    </source>
</evidence>
<feature type="region of interest" description="Disordered" evidence="12">
    <location>
        <begin position="485"/>
        <end position="508"/>
    </location>
</feature>